<comment type="caution">
    <text evidence="9">The sequence shown here is derived from an EMBL/GenBank/DDBJ whole genome shotgun (WGS) entry which is preliminary data.</text>
</comment>
<evidence type="ECO:0000256" key="5">
    <source>
        <dbReference type="ARBA" id="ARBA00022989"/>
    </source>
</evidence>
<evidence type="ECO:0000259" key="8">
    <source>
        <dbReference type="Pfam" id="PF00535"/>
    </source>
</evidence>
<keyword evidence="2" id="KW-0328">Glycosyltransferase</keyword>
<dbReference type="GO" id="GO:0005886">
    <property type="term" value="C:plasma membrane"/>
    <property type="evidence" value="ECO:0007669"/>
    <property type="project" value="TreeGrafter"/>
</dbReference>
<name>A0A2T4JGE8_9RHOB</name>
<sequence>MSSSPNAPDGAKARPVQRAAPSLSIVVPCFNEEAALPALLARLDRLVADLSAAGRVAGPVEVILVDDGSSDRTWQVICAASRAHRVTGLRLSRNHGHQRALLAGLMQASSDVVVSMDADLQDDPGVVAQMLDAYRDGAEIVYGVRKSRAADTAFKRFSARSYYWLMRKMGVDLLPDHADFRLISRKALRALGEFGETNLFLRGLIRQLGFASAVVGYDRAPRSAGESKYPLRKMLSFALEGVTSFSVQPLRLITGAGFFIAGLSFLYVCYSVLAWATGRTVPGWASTVLPIYLLGGLHLIALGVIGEYVGKIYQETKRRPRFIVDEIVQPEPGQERAGNDLQGTAAR</sequence>
<dbReference type="InterPro" id="IPR050256">
    <property type="entry name" value="Glycosyltransferase_2"/>
</dbReference>
<evidence type="ECO:0000256" key="2">
    <source>
        <dbReference type="ARBA" id="ARBA00022676"/>
    </source>
</evidence>
<evidence type="ECO:0000313" key="10">
    <source>
        <dbReference type="Proteomes" id="UP000241899"/>
    </source>
</evidence>
<evidence type="ECO:0000256" key="7">
    <source>
        <dbReference type="SAM" id="Phobius"/>
    </source>
</evidence>
<accession>A0A2T4JGE8</accession>
<dbReference type="EMBL" id="PZKF01000027">
    <property type="protein sequence ID" value="PTE16982.1"/>
    <property type="molecule type" value="Genomic_DNA"/>
</dbReference>
<evidence type="ECO:0000313" key="9">
    <source>
        <dbReference type="EMBL" id="PTE16982.1"/>
    </source>
</evidence>
<keyword evidence="3 9" id="KW-0808">Transferase</keyword>
<keyword evidence="6 7" id="KW-0472">Membrane</keyword>
<organism evidence="9 10">
    <name type="scientific">Phaeovulum veldkampii DSM 11550</name>
    <dbReference type="NCBI Taxonomy" id="1185920"/>
    <lineage>
        <taxon>Bacteria</taxon>
        <taxon>Pseudomonadati</taxon>
        <taxon>Pseudomonadota</taxon>
        <taxon>Alphaproteobacteria</taxon>
        <taxon>Rhodobacterales</taxon>
        <taxon>Paracoccaceae</taxon>
        <taxon>Phaeovulum</taxon>
    </lineage>
</organism>
<dbReference type="PANTHER" id="PTHR48090">
    <property type="entry name" value="UNDECAPRENYL-PHOSPHATE 4-DEOXY-4-FORMAMIDO-L-ARABINOSE TRANSFERASE-RELATED"/>
    <property type="match status" value="1"/>
</dbReference>
<keyword evidence="10" id="KW-1185">Reference proteome</keyword>
<dbReference type="Proteomes" id="UP000241899">
    <property type="component" value="Unassembled WGS sequence"/>
</dbReference>
<evidence type="ECO:0000256" key="6">
    <source>
        <dbReference type="ARBA" id="ARBA00023136"/>
    </source>
</evidence>
<dbReference type="SUPFAM" id="SSF53448">
    <property type="entry name" value="Nucleotide-diphospho-sugar transferases"/>
    <property type="match status" value="1"/>
</dbReference>
<keyword evidence="5 7" id="KW-1133">Transmembrane helix</keyword>
<keyword evidence="4 7" id="KW-0812">Transmembrane</keyword>
<reference evidence="9 10" key="1">
    <citation type="submission" date="2018-03" db="EMBL/GenBank/DDBJ databases">
        <title>Rhodobacter veldkampii.</title>
        <authorList>
            <person name="Meyer T.E."/>
            <person name="Miller S."/>
            <person name="Lodha T."/>
            <person name="Gandham S."/>
            <person name="Chintalapati S."/>
            <person name="Chintalapati V.R."/>
        </authorList>
    </citation>
    <scope>NUCLEOTIDE SEQUENCE [LARGE SCALE GENOMIC DNA]</scope>
    <source>
        <strain evidence="9 10">DSM 11550</strain>
    </source>
</reference>
<dbReference type="PANTHER" id="PTHR48090:SF1">
    <property type="entry name" value="PROPHAGE BACTOPRENOL GLUCOSYL TRANSFERASE HOMOLOG"/>
    <property type="match status" value="1"/>
</dbReference>
<comment type="subcellular location">
    <subcellularLocation>
        <location evidence="1">Membrane</location>
        <topology evidence="1">Multi-pass membrane protein</topology>
    </subcellularLocation>
</comment>
<dbReference type="RefSeq" id="WP_107325518.1">
    <property type="nucleotide sequence ID" value="NZ_NHSP01000088.1"/>
</dbReference>
<dbReference type="AlphaFoldDB" id="A0A2T4JGE8"/>
<evidence type="ECO:0000256" key="4">
    <source>
        <dbReference type="ARBA" id="ARBA00022692"/>
    </source>
</evidence>
<gene>
    <name evidence="9" type="ORF">C5F46_11650</name>
</gene>
<dbReference type="OrthoDB" id="9807795at2"/>
<evidence type="ECO:0000256" key="1">
    <source>
        <dbReference type="ARBA" id="ARBA00004141"/>
    </source>
</evidence>
<dbReference type="Gene3D" id="3.90.550.10">
    <property type="entry name" value="Spore Coat Polysaccharide Biosynthesis Protein SpsA, Chain A"/>
    <property type="match status" value="1"/>
</dbReference>
<dbReference type="CDD" id="cd04187">
    <property type="entry name" value="DPM1_like_bac"/>
    <property type="match status" value="1"/>
</dbReference>
<dbReference type="GO" id="GO:0016757">
    <property type="term" value="F:glycosyltransferase activity"/>
    <property type="evidence" value="ECO:0007669"/>
    <property type="project" value="UniProtKB-KW"/>
</dbReference>
<dbReference type="InterPro" id="IPR001173">
    <property type="entry name" value="Glyco_trans_2-like"/>
</dbReference>
<protein>
    <submittedName>
        <fullName evidence="9">Glycosyltransferase</fullName>
    </submittedName>
</protein>
<dbReference type="Pfam" id="PF00535">
    <property type="entry name" value="Glycos_transf_2"/>
    <property type="match status" value="1"/>
</dbReference>
<feature type="transmembrane region" description="Helical" evidence="7">
    <location>
        <begin position="289"/>
        <end position="309"/>
    </location>
</feature>
<dbReference type="InterPro" id="IPR029044">
    <property type="entry name" value="Nucleotide-diphossugar_trans"/>
</dbReference>
<evidence type="ECO:0000256" key="3">
    <source>
        <dbReference type="ARBA" id="ARBA00022679"/>
    </source>
</evidence>
<proteinExistence type="predicted"/>
<feature type="transmembrane region" description="Helical" evidence="7">
    <location>
        <begin position="252"/>
        <end position="277"/>
    </location>
</feature>
<feature type="domain" description="Glycosyltransferase 2-like" evidence="8">
    <location>
        <begin position="24"/>
        <end position="191"/>
    </location>
</feature>